<gene>
    <name evidence="1" type="ORF">MKK02DRAFT_43198</name>
</gene>
<evidence type="ECO:0000313" key="1">
    <source>
        <dbReference type="EMBL" id="KAI9637275.1"/>
    </source>
</evidence>
<comment type="caution">
    <text evidence="1">The sequence shown here is derived from an EMBL/GenBank/DDBJ whole genome shotgun (WGS) entry which is preliminary data.</text>
</comment>
<name>A0AA38LVG5_9TREE</name>
<dbReference type="EMBL" id="JAKWFO010000004">
    <property type="protein sequence ID" value="KAI9637275.1"/>
    <property type="molecule type" value="Genomic_DNA"/>
</dbReference>
<accession>A0AA38LVG5</accession>
<organism evidence="1 2">
    <name type="scientific">Dioszegia hungarica</name>
    <dbReference type="NCBI Taxonomy" id="4972"/>
    <lineage>
        <taxon>Eukaryota</taxon>
        <taxon>Fungi</taxon>
        <taxon>Dikarya</taxon>
        <taxon>Basidiomycota</taxon>
        <taxon>Agaricomycotina</taxon>
        <taxon>Tremellomycetes</taxon>
        <taxon>Tremellales</taxon>
        <taxon>Bulleribasidiaceae</taxon>
        <taxon>Dioszegia</taxon>
    </lineage>
</organism>
<dbReference type="GeneID" id="77731520"/>
<proteinExistence type="predicted"/>
<evidence type="ECO:0000313" key="2">
    <source>
        <dbReference type="Proteomes" id="UP001164286"/>
    </source>
</evidence>
<keyword evidence="2" id="KW-1185">Reference proteome</keyword>
<dbReference type="RefSeq" id="XP_052947052.1">
    <property type="nucleotide sequence ID" value="XM_053092315.1"/>
</dbReference>
<dbReference type="AlphaFoldDB" id="A0AA38LVG5"/>
<protein>
    <submittedName>
        <fullName evidence="1">Uncharacterized protein</fullName>
    </submittedName>
</protein>
<sequence length="208" mass="22649">MDQHIIAEEFLVLTQGADPSEPNDTDQHHLTSLVYSRRNDRVSPSDTPKSLPGHSAKHYYIGLLDSADHTSAVSSTIVDTLSRDTGATFTVVLPAKGQTQLVTVPPNSADGAESQAEYNRKNISLIYDEISPSILEGVHREELKQMSQVPEGTRVSFMASSTFWNAQSRAEDMLKEYQGGAQHGFRARRPALEHAQATSSLSGVVAGE</sequence>
<reference evidence="1" key="1">
    <citation type="journal article" date="2022" name="G3 (Bethesda)">
        <title>High quality genome of the basidiomycete yeast Dioszegia hungarica PDD-24b-2 isolated from cloud water.</title>
        <authorList>
            <person name="Jarrige D."/>
            <person name="Haridas S."/>
            <person name="Bleykasten-Grosshans C."/>
            <person name="Joly M."/>
            <person name="Nadalig T."/>
            <person name="Sancelme M."/>
            <person name="Vuilleumier S."/>
            <person name="Grigoriev I.V."/>
            <person name="Amato P."/>
            <person name="Bringel F."/>
        </authorList>
    </citation>
    <scope>NUCLEOTIDE SEQUENCE</scope>
    <source>
        <strain evidence="1">PDD-24b-2</strain>
    </source>
</reference>
<dbReference type="Proteomes" id="UP001164286">
    <property type="component" value="Unassembled WGS sequence"/>
</dbReference>